<dbReference type="EMBL" id="QUSW01000002">
    <property type="protein sequence ID" value="RQP24973.1"/>
    <property type="molecule type" value="Genomic_DNA"/>
</dbReference>
<organism evidence="4 5">
    <name type="scientific">Piscinibacter terrae</name>
    <dbReference type="NCBI Taxonomy" id="2496871"/>
    <lineage>
        <taxon>Bacteria</taxon>
        <taxon>Pseudomonadati</taxon>
        <taxon>Pseudomonadota</taxon>
        <taxon>Betaproteobacteria</taxon>
        <taxon>Burkholderiales</taxon>
        <taxon>Sphaerotilaceae</taxon>
        <taxon>Piscinibacter</taxon>
    </lineage>
</organism>
<feature type="domain" description="Response regulatory" evidence="3">
    <location>
        <begin position="51"/>
        <end position="168"/>
    </location>
</feature>
<evidence type="ECO:0000313" key="5">
    <source>
        <dbReference type="Proteomes" id="UP000267464"/>
    </source>
</evidence>
<keyword evidence="1 2" id="KW-0597">Phosphoprotein</keyword>
<dbReference type="Gene3D" id="3.40.50.2300">
    <property type="match status" value="1"/>
</dbReference>
<evidence type="ECO:0000256" key="1">
    <source>
        <dbReference type="ARBA" id="ARBA00022553"/>
    </source>
</evidence>
<dbReference type="PANTHER" id="PTHR44591">
    <property type="entry name" value="STRESS RESPONSE REGULATOR PROTEIN 1"/>
    <property type="match status" value="1"/>
</dbReference>
<reference evidence="4 5" key="1">
    <citation type="submission" date="2018-08" db="EMBL/GenBank/DDBJ databases">
        <authorList>
            <person name="Khan S.A."/>
            <person name="Jeon C.O."/>
            <person name="Chun B.H."/>
            <person name="Jeong S.E."/>
        </authorList>
    </citation>
    <scope>NUCLEOTIDE SEQUENCE [LARGE SCALE GENOMIC DNA]</scope>
    <source>
        <strain evidence="4 5">S-16</strain>
    </source>
</reference>
<accession>A0A3N7HT76</accession>
<evidence type="ECO:0000256" key="2">
    <source>
        <dbReference type="PROSITE-ProRule" id="PRU00169"/>
    </source>
</evidence>
<evidence type="ECO:0000313" key="4">
    <source>
        <dbReference type="EMBL" id="RQP24973.1"/>
    </source>
</evidence>
<evidence type="ECO:0000259" key="3">
    <source>
        <dbReference type="PROSITE" id="PS50110"/>
    </source>
</evidence>
<dbReference type="InterPro" id="IPR011006">
    <property type="entry name" value="CheY-like_superfamily"/>
</dbReference>
<comment type="caution">
    <text evidence="4">The sequence shown here is derived from an EMBL/GenBank/DDBJ whole genome shotgun (WGS) entry which is preliminary data.</text>
</comment>
<feature type="modified residue" description="4-aspartylphosphate" evidence="2">
    <location>
        <position position="100"/>
    </location>
</feature>
<name>A0A3N7HT76_9BURK</name>
<keyword evidence="5" id="KW-1185">Reference proteome</keyword>
<dbReference type="AlphaFoldDB" id="A0A3N7HT76"/>
<proteinExistence type="predicted"/>
<dbReference type="SMART" id="SM00448">
    <property type="entry name" value="REC"/>
    <property type="match status" value="1"/>
</dbReference>
<dbReference type="InterPro" id="IPR050595">
    <property type="entry name" value="Bact_response_regulator"/>
</dbReference>
<dbReference type="Pfam" id="PF00072">
    <property type="entry name" value="Response_reg"/>
    <property type="match status" value="1"/>
</dbReference>
<dbReference type="Proteomes" id="UP000267464">
    <property type="component" value="Unassembled WGS sequence"/>
</dbReference>
<gene>
    <name evidence="4" type="ORF">DZC73_08915</name>
</gene>
<dbReference type="SUPFAM" id="SSF52172">
    <property type="entry name" value="CheY-like"/>
    <property type="match status" value="1"/>
</dbReference>
<dbReference type="GO" id="GO:0000160">
    <property type="term" value="P:phosphorelay signal transduction system"/>
    <property type="evidence" value="ECO:0007669"/>
    <property type="project" value="InterPro"/>
</dbReference>
<reference evidence="4 5" key="2">
    <citation type="submission" date="2018-12" db="EMBL/GenBank/DDBJ databases">
        <title>Rhizobacter gummiphilus sp. nov., a rubber-degrading bacterium isolated from the soil of a botanical garden in Japan.</title>
        <authorList>
            <person name="Shunsuke S.S."/>
        </authorList>
    </citation>
    <scope>NUCLEOTIDE SEQUENCE [LARGE SCALE GENOMIC DNA]</scope>
    <source>
        <strain evidence="4 5">S-16</strain>
    </source>
</reference>
<dbReference type="PROSITE" id="PS50110">
    <property type="entry name" value="RESPONSE_REGULATORY"/>
    <property type="match status" value="1"/>
</dbReference>
<dbReference type="PANTHER" id="PTHR44591:SF3">
    <property type="entry name" value="RESPONSE REGULATORY DOMAIN-CONTAINING PROTEIN"/>
    <property type="match status" value="1"/>
</dbReference>
<protein>
    <submittedName>
        <fullName evidence="4">Response regulator</fullName>
    </submittedName>
</protein>
<dbReference type="InterPro" id="IPR001789">
    <property type="entry name" value="Sig_transdc_resp-reg_receiver"/>
</dbReference>
<sequence>MCGAGAAGAVPARAAGDQRAGARAHRVAHRDFPPLLGCGMTAENGASVELRALVVDDNIDAATSLGYLLQLLGCKTATAFDGVSALRVAQVFQPGIVFLDLDMPGPDGCEVLAQARALEGPVARALFVCFTGRSEPADERRCLEAGFDRFLPKPMEPAVLQELLSHAHRRLAAGNQMSRRSADQGD</sequence>